<evidence type="ECO:0000256" key="5">
    <source>
        <dbReference type="SAM" id="Phobius"/>
    </source>
</evidence>
<dbReference type="InterPro" id="IPR007318">
    <property type="entry name" value="Phopholipid_MeTrfase"/>
</dbReference>
<dbReference type="EMBL" id="UINC01000825">
    <property type="protein sequence ID" value="SUZ61772.1"/>
    <property type="molecule type" value="Genomic_DNA"/>
</dbReference>
<name>A0A381P4B1_9ZZZZ</name>
<dbReference type="PANTHER" id="PTHR12714">
    <property type="entry name" value="PROTEIN-S ISOPRENYLCYSTEINE O-METHYLTRANSFERASE"/>
    <property type="match status" value="1"/>
</dbReference>
<proteinExistence type="predicted"/>
<feature type="transmembrane region" description="Helical" evidence="5">
    <location>
        <begin position="6"/>
        <end position="24"/>
    </location>
</feature>
<dbReference type="PANTHER" id="PTHR12714:SF11">
    <property type="entry name" value="PROTEIN C-TERMINAL S-ISOPRENYLCYSTEINE CARBOXYL O-METHYLTRANSFERASE"/>
    <property type="match status" value="1"/>
</dbReference>
<gene>
    <name evidence="6" type="ORF">METZ01_LOCUS14626</name>
</gene>
<dbReference type="Pfam" id="PF04191">
    <property type="entry name" value="PEMT"/>
    <property type="match status" value="1"/>
</dbReference>
<dbReference type="Gene3D" id="1.20.120.1630">
    <property type="match status" value="1"/>
</dbReference>
<keyword evidence="4 5" id="KW-0472">Membrane</keyword>
<evidence type="ECO:0000256" key="1">
    <source>
        <dbReference type="ARBA" id="ARBA00004127"/>
    </source>
</evidence>
<evidence type="ECO:0008006" key="7">
    <source>
        <dbReference type="Google" id="ProtNLM"/>
    </source>
</evidence>
<evidence type="ECO:0000313" key="6">
    <source>
        <dbReference type="EMBL" id="SUZ61772.1"/>
    </source>
</evidence>
<evidence type="ECO:0000256" key="3">
    <source>
        <dbReference type="ARBA" id="ARBA00022989"/>
    </source>
</evidence>
<protein>
    <recommendedName>
        <fullName evidence="7">Steroid 5-alpha reductase C-terminal domain-containing protein</fullName>
    </recommendedName>
</protein>
<dbReference type="GO" id="GO:0016740">
    <property type="term" value="F:transferase activity"/>
    <property type="evidence" value="ECO:0007669"/>
    <property type="project" value="UniProtKB-ARBA"/>
</dbReference>
<sequence length="146" mass="16820">MKLYPPHFLLISVIAMLAIGYIYSPSNPKNIFLMSTGWVLIVSGLTCNVIAANQFMKAKTSIIPLTESSFLVKKGIFRFSRNPMYTGMTIFLIGLCVILNNFYNIAVIIGFFLLIRNKFVMKEEELLKETFGEEYLSYIKKVRRWI</sequence>
<dbReference type="GO" id="GO:0012505">
    <property type="term" value="C:endomembrane system"/>
    <property type="evidence" value="ECO:0007669"/>
    <property type="project" value="UniProtKB-SubCell"/>
</dbReference>
<keyword evidence="3 5" id="KW-1133">Transmembrane helix</keyword>
<evidence type="ECO:0000256" key="2">
    <source>
        <dbReference type="ARBA" id="ARBA00022692"/>
    </source>
</evidence>
<feature type="transmembrane region" description="Helical" evidence="5">
    <location>
        <begin position="31"/>
        <end position="51"/>
    </location>
</feature>
<organism evidence="6">
    <name type="scientific">marine metagenome</name>
    <dbReference type="NCBI Taxonomy" id="408172"/>
    <lineage>
        <taxon>unclassified sequences</taxon>
        <taxon>metagenomes</taxon>
        <taxon>ecological metagenomes</taxon>
    </lineage>
</organism>
<evidence type="ECO:0000256" key="4">
    <source>
        <dbReference type="ARBA" id="ARBA00023136"/>
    </source>
</evidence>
<dbReference type="AlphaFoldDB" id="A0A381P4B1"/>
<keyword evidence="2 5" id="KW-0812">Transmembrane</keyword>
<accession>A0A381P4B1</accession>
<reference evidence="6" key="1">
    <citation type="submission" date="2018-05" db="EMBL/GenBank/DDBJ databases">
        <authorList>
            <person name="Lanie J.A."/>
            <person name="Ng W.-L."/>
            <person name="Kazmierczak K.M."/>
            <person name="Andrzejewski T.M."/>
            <person name="Davidsen T.M."/>
            <person name="Wayne K.J."/>
            <person name="Tettelin H."/>
            <person name="Glass J.I."/>
            <person name="Rusch D."/>
            <person name="Podicherti R."/>
            <person name="Tsui H.-C.T."/>
            <person name="Winkler M.E."/>
        </authorList>
    </citation>
    <scope>NUCLEOTIDE SEQUENCE</scope>
</reference>
<comment type="subcellular location">
    <subcellularLocation>
        <location evidence="1">Endomembrane system</location>
        <topology evidence="1">Multi-pass membrane protein</topology>
    </subcellularLocation>
</comment>
<feature type="transmembrane region" description="Helical" evidence="5">
    <location>
        <begin position="90"/>
        <end position="115"/>
    </location>
</feature>